<evidence type="ECO:0000256" key="3">
    <source>
        <dbReference type="ARBA" id="ARBA00022989"/>
    </source>
</evidence>
<accession>A0A8K0P0S0</accession>
<dbReference type="OrthoDB" id="262535at2759"/>
<evidence type="ECO:0000256" key="2">
    <source>
        <dbReference type="ARBA" id="ARBA00022692"/>
    </source>
</evidence>
<dbReference type="Pfam" id="PF09799">
    <property type="entry name" value="Transmemb_17"/>
    <property type="match status" value="1"/>
</dbReference>
<protein>
    <submittedName>
        <fullName evidence="6">Uncharacterized protein</fullName>
    </submittedName>
</protein>
<gene>
    <name evidence="6" type="ORF">J437_LFUL004657</name>
</gene>
<comment type="subcellular location">
    <subcellularLocation>
        <location evidence="1">Membrane</location>
        <topology evidence="1">Multi-pass membrane protein</topology>
    </subcellularLocation>
</comment>
<keyword evidence="3 5" id="KW-1133">Transmembrane helix</keyword>
<evidence type="ECO:0000256" key="1">
    <source>
        <dbReference type="ARBA" id="ARBA00004141"/>
    </source>
</evidence>
<keyword evidence="2 5" id="KW-0812">Transmembrane</keyword>
<evidence type="ECO:0000256" key="5">
    <source>
        <dbReference type="SAM" id="Phobius"/>
    </source>
</evidence>
<feature type="transmembrane region" description="Helical" evidence="5">
    <location>
        <begin position="23"/>
        <end position="44"/>
    </location>
</feature>
<comment type="caution">
    <text evidence="6">The sequence shown here is derived from an EMBL/GenBank/DDBJ whole genome shotgun (WGS) entry which is preliminary data.</text>
</comment>
<evidence type="ECO:0000313" key="6">
    <source>
        <dbReference type="EMBL" id="KAG8226939.1"/>
    </source>
</evidence>
<dbReference type="InterPro" id="IPR019184">
    <property type="entry name" value="Uncharacterised_TM-17"/>
</dbReference>
<evidence type="ECO:0000256" key="4">
    <source>
        <dbReference type="ARBA" id="ARBA00023136"/>
    </source>
</evidence>
<reference evidence="6" key="2">
    <citation type="submission" date="2017-10" db="EMBL/GenBank/DDBJ databases">
        <title>Ladona fulva Genome sequencing and assembly.</title>
        <authorList>
            <person name="Murali S."/>
            <person name="Richards S."/>
            <person name="Bandaranaike D."/>
            <person name="Bellair M."/>
            <person name="Blankenburg K."/>
            <person name="Chao H."/>
            <person name="Dinh H."/>
            <person name="Doddapaneni H."/>
            <person name="Dugan-Rocha S."/>
            <person name="Elkadiri S."/>
            <person name="Gnanaolivu R."/>
            <person name="Hernandez B."/>
            <person name="Skinner E."/>
            <person name="Javaid M."/>
            <person name="Lee S."/>
            <person name="Li M."/>
            <person name="Ming W."/>
            <person name="Munidasa M."/>
            <person name="Muniz J."/>
            <person name="Nguyen L."/>
            <person name="Hughes D."/>
            <person name="Osuji N."/>
            <person name="Pu L.-L."/>
            <person name="Puazo M."/>
            <person name="Qu C."/>
            <person name="Quiroz J."/>
            <person name="Raj R."/>
            <person name="Weissenberger G."/>
            <person name="Xin Y."/>
            <person name="Zou X."/>
            <person name="Han Y."/>
            <person name="Worley K."/>
            <person name="Muzny D."/>
            <person name="Gibbs R."/>
        </authorList>
    </citation>
    <scope>NUCLEOTIDE SEQUENCE</scope>
    <source>
        <strain evidence="6">Sampled in the wild</strain>
    </source>
</reference>
<evidence type="ECO:0000313" key="7">
    <source>
        <dbReference type="Proteomes" id="UP000792457"/>
    </source>
</evidence>
<name>A0A8K0P0S0_LADFU</name>
<reference evidence="6" key="1">
    <citation type="submission" date="2013-04" db="EMBL/GenBank/DDBJ databases">
        <authorList>
            <person name="Qu J."/>
            <person name="Murali S.C."/>
            <person name="Bandaranaike D."/>
            <person name="Bellair M."/>
            <person name="Blankenburg K."/>
            <person name="Chao H."/>
            <person name="Dinh H."/>
            <person name="Doddapaneni H."/>
            <person name="Downs B."/>
            <person name="Dugan-Rocha S."/>
            <person name="Elkadiri S."/>
            <person name="Gnanaolivu R.D."/>
            <person name="Hernandez B."/>
            <person name="Javaid M."/>
            <person name="Jayaseelan J.C."/>
            <person name="Lee S."/>
            <person name="Li M."/>
            <person name="Ming W."/>
            <person name="Munidasa M."/>
            <person name="Muniz J."/>
            <person name="Nguyen L."/>
            <person name="Ongeri F."/>
            <person name="Osuji N."/>
            <person name="Pu L.-L."/>
            <person name="Puazo M."/>
            <person name="Qu C."/>
            <person name="Quiroz J."/>
            <person name="Raj R."/>
            <person name="Weissenberger G."/>
            <person name="Xin Y."/>
            <person name="Zou X."/>
            <person name="Han Y."/>
            <person name="Richards S."/>
            <person name="Worley K."/>
            <person name="Muzny D."/>
            <person name="Gibbs R."/>
        </authorList>
    </citation>
    <scope>NUCLEOTIDE SEQUENCE</scope>
    <source>
        <strain evidence="6">Sampled in the wild</strain>
    </source>
</reference>
<dbReference type="PANTHER" id="PTHR13531:SF0">
    <property type="entry name" value="GEO07735P1-RELATED"/>
    <property type="match status" value="1"/>
</dbReference>
<dbReference type="Proteomes" id="UP000792457">
    <property type="component" value="Unassembled WGS sequence"/>
</dbReference>
<sequence length="88" mass="9694">MLALCEIGLLVFKVANLPYPESALAADITVLFLLFLVEILRIRLGRNGNITEKNGPLIASLGLIIPSLLGVLHLLLWQTYVLRLEVSL</sequence>
<feature type="transmembrane region" description="Helical" evidence="5">
    <location>
        <begin position="56"/>
        <end position="77"/>
    </location>
</feature>
<proteinExistence type="predicted"/>
<dbReference type="GO" id="GO:1905515">
    <property type="term" value="P:non-motile cilium assembly"/>
    <property type="evidence" value="ECO:0007669"/>
    <property type="project" value="TreeGrafter"/>
</dbReference>
<dbReference type="GO" id="GO:0016020">
    <property type="term" value="C:membrane"/>
    <property type="evidence" value="ECO:0007669"/>
    <property type="project" value="UniProtKB-SubCell"/>
</dbReference>
<dbReference type="PANTHER" id="PTHR13531">
    <property type="entry name" value="GEO07735P1-RELATED-RELATED"/>
    <property type="match status" value="1"/>
</dbReference>
<keyword evidence="7" id="KW-1185">Reference proteome</keyword>
<dbReference type="AlphaFoldDB" id="A0A8K0P0S0"/>
<dbReference type="GO" id="GO:0035869">
    <property type="term" value="C:ciliary transition zone"/>
    <property type="evidence" value="ECO:0007669"/>
    <property type="project" value="TreeGrafter"/>
</dbReference>
<dbReference type="EMBL" id="KZ308305">
    <property type="protein sequence ID" value="KAG8226939.1"/>
    <property type="molecule type" value="Genomic_DNA"/>
</dbReference>
<keyword evidence="4 5" id="KW-0472">Membrane</keyword>
<organism evidence="6 7">
    <name type="scientific">Ladona fulva</name>
    <name type="common">Scarce chaser dragonfly</name>
    <name type="synonym">Libellula fulva</name>
    <dbReference type="NCBI Taxonomy" id="123851"/>
    <lineage>
        <taxon>Eukaryota</taxon>
        <taxon>Metazoa</taxon>
        <taxon>Ecdysozoa</taxon>
        <taxon>Arthropoda</taxon>
        <taxon>Hexapoda</taxon>
        <taxon>Insecta</taxon>
        <taxon>Pterygota</taxon>
        <taxon>Palaeoptera</taxon>
        <taxon>Odonata</taxon>
        <taxon>Epiprocta</taxon>
        <taxon>Anisoptera</taxon>
        <taxon>Libelluloidea</taxon>
        <taxon>Libellulidae</taxon>
        <taxon>Ladona</taxon>
    </lineage>
</organism>